<accession>A0ABR3LGP5</accession>
<dbReference type="SUPFAM" id="SSF48726">
    <property type="entry name" value="Immunoglobulin"/>
    <property type="match status" value="1"/>
</dbReference>
<dbReference type="Pfam" id="PF07654">
    <property type="entry name" value="C1-set"/>
    <property type="match status" value="1"/>
</dbReference>
<evidence type="ECO:0000256" key="4">
    <source>
        <dbReference type="SAM" id="SignalP"/>
    </source>
</evidence>
<dbReference type="PANTHER" id="PTHR16675:SF237">
    <property type="entry name" value="MHC CLASS I ANTIGEN TRANSCRIPT VARIANT 1-RELATED"/>
    <property type="match status" value="1"/>
</dbReference>
<name>A0ABR3LGP5_9TELE</name>
<sequence length="357" mass="42139">MNFFIFWIYIPLVHSELHTFMTTYTEINGQTTAGIPEISSVTTLDGQQTDYYNGKILIPRQDWMKRFAFGHRWKEYTEFRERVQQTNKLNIRFLMDQFSHSYSVHTYQRFYGCDWDDETGHSNYFDEHGYDGEDFITFDVENSRYYTAVPQGSETVDSWNNDRAQIKKLRRYYRDECVGWVKYFLDLKKVDLNRRAPEVSLLQKDSSSLVVCHATSFYPSAVTIAWLRNGEQHHEDVYLGKIFPNEDGTFQISAILDVSPHIWKKNRYVCVVEHKGKIMQKILTDNEIISNNRPKKITKPDNKVTIPLSVIYVFIVILIVLLVLVIHTKFHVWKKIKGFRQVSQTDDGVYMYINKGL</sequence>
<evidence type="ECO:0000256" key="3">
    <source>
        <dbReference type="SAM" id="Phobius"/>
    </source>
</evidence>
<feature type="transmembrane region" description="Helical" evidence="3">
    <location>
        <begin position="304"/>
        <end position="326"/>
    </location>
</feature>
<dbReference type="Gene3D" id="2.60.40.10">
    <property type="entry name" value="Immunoglobulins"/>
    <property type="match status" value="1"/>
</dbReference>
<dbReference type="PANTHER" id="PTHR16675">
    <property type="entry name" value="MHC CLASS I-RELATED"/>
    <property type="match status" value="1"/>
</dbReference>
<proteinExistence type="inferred from homology"/>
<dbReference type="PROSITE" id="PS50835">
    <property type="entry name" value="IG_LIKE"/>
    <property type="match status" value="1"/>
</dbReference>
<dbReference type="InterPro" id="IPR037055">
    <property type="entry name" value="MHC_I-like_Ag-recog_sf"/>
</dbReference>
<comment type="caution">
    <text evidence="6">The sequence shown here is derived from an EMBL/GenBank/DDBJ whole genome shotgun (WGS) entry which is preliminary data.</text>
</comment>
<feature type="chain" id="PRO_5046734713" description="Ig-like domain-containing protein" evidence="4">
    <location>
        <begin position="16"/>
        <end position="357"/>
    </location>
</feature>
<keyword evidence="3" id="KW-0472">Membrane</keyword>
<dbReference type="Proteomes" id="UP001558613">
    <property type="component" value="Unassembled WGS sequence"/>
</dbReference>
<dbReference type="InterPro" id="IPR011162">
    <property type="entry name" value="MHC_I/II-like_Ag-recog"/>
</dbReference>
<dbReference type="InterPro" id="IPR013783">
    <property type="entry name" value="Ig-like_fold"/>
</dbReference>
<evidence type="ECO:0000256" key="1">
    <source>
        <dbReference type="ARBA" id="ARBA00023180"/>
    </source>
</evidence>
<keyword evidence="1" id="KW-0325">Glycoprotein</keyword>
<evidence type="ECO:0000256" key="2">
    <source>
        <dbReference type="RuleBase" id="RU004439"/>
    </source>
</evidence>
<dbReference type="InterPro" id="IPR003597">
    <property type="entry name" value="Ig_C1-set"/>
</dbReference>
<gene>
    <name evidence="6" type="ORF">QQF64_019831</name>
</gene>
<organism evidence="6 7">
    <name type="scientific">Cirrhinus molitorella</name>
    <name type="common">mud carp</name>
    <dbReference type="NCBI Taxonomy" id="172907"/>
    <lineage>
        <taxon>Eukaryota</taxon>
        <taxon>Metazoa</taxon>
        <taxon>Chordata</taxon>
        <taxon>Craniata</taxon>
        <taxon>Vertebrata</taxon>
        <taxon>Euteleostomi</taxon>
        <taxon>Actinopterygii</taxon>
        <taxon>Neopterygii</taxon>
        <taxon>Teleostei</taxon>
        <taxon>Ostariophysi</taxon>
        <taxon>Cypriniformes</taxon>
        <taxon>Cyprinidae</taxon>
        <taxon>Labeoninae</taxon>
        <taxon>Labeonini</taxon>
        <taxon>Cirrhinus</taxon>
    </lineage>
</organism>
<dbReference type="InterPro" id="IPR036179">
    <property type="entry name" value="Ig-like_dom_sf"/>
</dbReference>
<dbReference type="InterPro" id="IPR050208">
    <property type="entry name" value="MHC_class-I_related"/>
</dbReference>
<dbReference type="EMBL" id="JAYMGO010000022">
    <property type="protein sequence ID" value="KAL1252035.1"/>
    <property type="molecule type" value="Genomic_DNA"/>
</dbReference>
<evidence type="ECO:0000313" key="7">
    <source>
        <dbReference type="Proteomes" id="UP001558613"/>
    </source>
</evidence>
<dbReference type="Pfam" id="PF00129">
    <property type="entry name" value="MHC_I"/>
    <property type="match status" value="1"/>
</dbReference>
<feature type="signal peptide" evidence="4">
    <location>
        <begin position="1"/>
        <end position="15"/>
    </location>
</feature>
<dbReference type="PRINTS" id="PR01638">
    <property type="entry name" value="MHCCLASSI"/>
</dbReference>
<keyword evidence="7" id="KW-1185">Reference proteome</keyword>
<reference evidence="6 7" key="1">
    <citation type="submission" date="2023-09" db="EMBL/GenBank/DDBJ databases">
        <authorList>
            <person name="Wang M."/>
        </authorList>
    </citation>
    <scope>NUCLEOTIDE SEQUENCE [LARGE SCALE GENOMIC DNA]</scope>
    <source>
        <strain evidence="6">GT-2023</strain>
        <tissue evidence="6">Liver</tissue>
    </source>
</reference>
<keyword evidence="3" id="KW-1133">Transmembrane helix</keyword>
<keyword evidence="4" id="KW-0732">Signal</keyword>
<evidence type="ECO:0000259" key="5">
    <source>
        <dbReference type="PROSITE" id="PS50835"/>
    </source>
</evidence>
<protein>
    <recommendedName>
        <fullName evidence="5">Ig-like domain-containing protein</fullName>
    </recommendedName>
</protein>
<feature type="domain" description="Ig-like" evidence="5">
    <location>
        <begin position="197"/>
        <end position="284"/>
    </location>
</feature>
<dbReference type="InterPro" id="IPR001039">
    <property type="entry name" value="MHC_I_a_a1/a2"/>
</dbReference>
<dbReference type="SUPFAM" id="SSF54452">
    <property type="entry name" value="MHC antigen-recognition domain"/>
    <property type="match status" value="1"/>
</dbReference>
<dbReference type="SMART" id="SM00407">
    <property type="entry name" value="IGc1"/>
    <property type="match status" value="1"/>
</dbReference>
<dbReference type="Gene3D" id="3.30.500.10">
    <property type="entry name" value="MHC class I-like antigen recognition-like"/>
    <property type="match status" value="1"/>
</dbReference>
<keyword evidence="3" id="KW-0812">Transmembrane</keyword>
<comment type="similarity">
    <text evidence="2">Belongs to the MHC class I family.</text>
</comment>
<dbReference type="InterPro" id="IPR007110">
    <property type="entry name" value="Ig-like_dom"/>
</dbReference>
<evidence type="ECO:0000313" key="6">
    <source>
        <dbReference type="EMBL" id="KAL1252035.1"/>
    </source>
</evidence>
<dbReference type="InterPro" id="IPR011161">
    <property type="entry name" value="MHC_I-like_Ag-recog"/>
</dbReference>